<reference evidence="1 2" key="1">
    <citation type="submission" date="2024-07" db="EMBL/GenBank/DDBJ databases">
        <authorList>
            <person name="Akdeniz Z."/>
        </authorList>
    </citation>
    <scope>NUCLEOTIDE SEQUENCE [LARGE SCALE GENOMIC DNA]</scope>
</reference>
<protein>
    <submittedName>
        <fullName evidence="1">Hypothetical_protein</fullName>
    </submittedName>
</protein>
<evidence type="ECO:0000313" key="2">
    <source>
        <dbReference type="Proteomes" id="UP001642409"/>
    </source>
</evidence>
<proteinExistence type="predicted"/>
<organism evidence="1 2">
    <name type="scientific">Hexamita inflata</name>
    <dbReference type="NCBI Taxonomy" id="28002"/>
    <lineage>
        <taxon>Eukaryota</taxon>
        <taxon>Metamonada</taxon>
        <taxon>Diplomonadida</taxon>
        <taxon>Hexamitidae</taxon>
        <taxon>Hexamitinae</taxon>
        <taxon>Hexamita</taxon>
    </lineage>
</organism>
<dbReference type="Proteomes" id="UP001642409">
    <property type="component" value="Unassembled WGS sequence"/>
</dbReference>
<comment type="caution">
    <text evidence="1">The sequence shown here is derived from an EMBL/GenBank/DDBJ whole genome shotgun (WGS) entry which is preliminary data.</text>
</comment>
<dbReference type="EMBL" id="CAXDID020000009">
    <property type="protein sequence ID" value="CAL5978380.1"/>
    <property type="molecule type" value="Genomic_DNA"/>
</dbReference>
<name>A0ABP1GVR7_9EUKA</name>
<keyword evidence="2" id="KW-1185">Reference proteome</keyword>
<evidence type="ECO:0000313" key="1">
    <source>
        <dbReference type="EMBL" id="CAL5978380.1"/>
    </source>
</evidence>
<sequence>MSYHVDHIYPSKYNSPPVLANFILLPADLNLLKSDNVDHSDSIILLIEATQFIFQQSFISKIQKQFKDNKIKIGRSFYVIGSLKLVFYQYYDIQEVMAAARQLYNSVKSMKGLGKKYKSDLLTAIKKYIE</sequence>
<accession>A0ABP1GVR7</accession>
<gene>
    <name evidence="1" type="ORF">HINF_LOCUS4752</name>
</gene>